<dbReference type="GO" id="GO:0003723">
    <property type="term" value="F:RNA binding"/>
    <property type="evidence" value="ECO:0007669"/>
    <property type="project" value="TreeGrafter"/>
</dbReference>
<keyword evidence="3" id="KW-0678">Repressor</keyword>
<evidence type="ECO:0000256" key="1">
    <source>
        <dbReference type="ARBA" id="ARBA00004123"/>
    </source>
</evidence>
<evidence type="ECO:0000313" key="8">
    <source>
        <dbReference type="EMBL" id="GFE54744.1"/>
    </source>
</evidence>
<reference evidence="8" key="1">
    <citation type="submission" date="2019-12" db="EMBL/GenBank/DDBJ databases">
        <title>Genome sequence of Babesia ovis.</title>
        <authorList>
            <person name="Yamagishi J."/>
            <person name="Sevinc F."/>
            <person name="Xuan X."/>
        </authorList>
    </citation>
    <scope>NUCLEOTIDE SEQUENCE</scope>
    <source>
        <strain evidence="8">Selcuk</strain>
    </source>
</reference>
<dbReference type="PANTHER" id="PTHR12144">
    <property type="entry name" value="NEGATIVE ELONGATION FACTOR D"/>
    <property type="match status" value="1"/>
</dbReference>
<comment type="caution">
    <text evidence="8">The sequence shown here is derived from an EMBL/GenBank/DDBJ whole genome shotgun (WGS) entry which is preliminary data.</text>
</comment>
<evidence type="ECO:0000256" key="6">
    <source>
        <dbReference type="ARBA" id="ARBA00023242"/>
    </source>
</evidence>
<evidence type="ECO:0000256" key="4">
    <source>
        <dbReference type="ARBA" id="ARBA00023015"/>
    </source>
</evidence>
<dbReference type="PANTHER" id="PTHR12144:SF0">
    <property type="entry name" value="NEGATIVE ELONGATION FACTOR C_D"/>
    <property type="match status" value="1"/>
</dbReference>
<accession>A0A9W5TEJ2</accession>
<dbReference type="OrthoDB" id="364993at2759"/>
<comment type="similarity">
    <text evidence="2">Belongs to the NELF-D family.</text>
</comment>
<sequence>MEEASNSELPPPPDRREIIEVSRQEFEDSQRFLHSEDAIMDDSVFQHIRKVISYLYKQKTGNAEDDISNTESRGDHSEYLAELNTNVLNTLVDNYVGYAWLCEVCARWIEELNVPSSHYLTTRSLGEKLEAGNNNTSSGTVNIIREALMKFLTQKYDSEKMRVYMEDKADHDKWNPPELYWNLMKSPLAVSHMIKIYHERPKDEFLSSWYQDYINNASTNMKLEHADIDKEGFSRITSNFSVFTLRMSEEIRRFLLKDDILDSIEVDETTPLSPLFWHAENAYIYSQALLHFIYQWRIDLRGCRRLSQLVARTTMNPVQGLFPDTAKIDGKLYEWSASQIHLLMTNFARFPNLHSAFKRLCSNKRLSKSRLNELDVCDFYEELNKTLNAFDSYGVLLFDQSREIAAKDRSGQLIDSDEIDESVSQYGDSSRSDEFMRLRNAPEMPPLEAIRESDILNQLIDDFSNEDVTLPDSNTWIRYANLLVLLSVESPYEMLYFHYDALVCDHMKRLPQREVWKQFYLPPDSDDDSSLDEIENMRDYGTGSQDEYDSEGYSVEQSSPNDYGHSSDYTTSDDTSSQIDDEDGDSRVHKAWRKLSIRSQSSGSADPSVSSIISSSAFDSHMNHNQAVDSTSEYYGGKIRLEPPEIPVATNHKRDYEGIGGKIAYTDSKRARTSGYYQSDPADDELLEIKSTLASAIYKNMNEDSRLGAPKNISAERLAEMKDVYTAFKIQSDRVKSIARKELYHLYKVIHTPSMKSRQRDLQMRDVTTTVIASSVVMAYIRHSIIKKPSISTLCNVKLLLLKEIADKHAVKRTPIAVFLRDVCIACAEGKLSATSSAVKHDRLECIVDLLVYLARFERQCVPVVAIFNSIIHQLDRSISRHFISTLLRYCGAPYGEQFVYHVLRLMENYLSLGTSGPSSIINATEANVIDSYVRPFLDECCQTWSGNSTLASITRRCESMLKSQGTI</sequence>
<dbReference type="Pfam" id="PF04858">
    <property type="entry name" value="TH1"/>
    <property type="match status" value="1"/>
</dbReference>
<dbReference type="Proteomes" id="UP001057455">
    <property type="component" value="Unassembled WGS sequence"/>
</dbReference>
<dbReference type="GO" id="GO:0032021">
    <property type="term" value="C:NELF complex"/>
    <property type="evidence" value="ECO:0007669"/>
    <property type="project" value="TreeGrafter"/>
</dbReference>
<keyword evidence="6" id="KW-0539">Nucleus</keyword>
<proteinExistence type="inferred from homology"/>
<evidence type="ECO:0000256" key="5">
    <source>
        <dbReference type="ARBA" id="ARBA00023163"/>
    </source>
</evidence>
<dbReference type="AlphaFoldDB" id="A0A9W5TEJ2"/>
<evidence type="ECO:0000256" key="7">
    <source>
        <dbReference type="SAM" id="MobiDB-lite"/>
    </source>
</evidence>
<name>A0A9W5TEJ2_BABOV</name>
<evidence type="ECO:0000313" key="9">
    <source>
        <dbReference type="Proteomes" id="UP001057455"/>
    </source>
</evidence>
<evidence type="ECO:0000256" key="2">
    <source>
        <dbReference type="ARBA" id="ARBA00005726"/>
    </source>
</evidence>
<keyword evidence="4" id="KW-0805">Transcription regulation</keyword>
<feature type="compositionally biased region" description="Low complexity" evidence="7">
    <location>
        <begin position="566"/>
        <end position="578"/>
    </location>
</feature>
<dbReference type="InterPro" id="IPR006942">
    <property type="entry name" value="TH1"/>
</dbReference>
<dbReference type="EMBL" id="BLIY01000017">
    <property type="protein sequence ID" value="GFE54744.1"/>
    <property type="molecule type" value="Genomic_DNA"/>
</dbReference>
<keyword evidence="9" id="KW-1185">Reference proteome</keyword>
<keyword evidence="5" id="KW-0804">Transcription</keyword>
<organism evidence="8 9">
    <name type="scientific">Babesia ovis</name>
    <dbReference type="NCBI Taxonomy" id="5869"/>
    <lineage>
        <taxon>Eukaryota</taxon>
        <taxon>Sar</taxon>
        <taxon>Alveolata</taxon>
        <taxon>Apicomplexa</taxon>
        <taxon>Aconoidasida</taxon>
        <taxon>Piroplasmida</taxon>
        <taxon>Babesiidae</taxon>
        <taxon>Babesia</taxon>
    </lineage>
</organism>
<comment type="subcellular location">
    <subcellularLocation>
        <location evidence="1">Nucleus</location>
    </subcellularLocation>
</comment>
<gene>
    <name evidence="8" type="ORF">BaOVIS_021480</name>
</gene>
<feature type="region of interest" description="Disordered" evidence="7">
    <location>
        <begin position="539"/>
        <end position="587"/>
    </location>
</feature>
<evidence type="ECO:0000256" key="3">
    <source>
        <dbReference type="ARBA" id="ARBA00022491"/>
    </source>
</evidence>
<dbReference type="GO" id="GO:0034244">
    <property type="term" value="P:negative regulation of transcription elongation by RNA polymerase II"/>
    <property type="evidence" value="ECO:0007669"/>
    <property type="project" value="TreeGrafter"/>
</dbReference>
<protein>
    <submittedName>
        <fullName evidence="8">Uncharacterized protein</fullName>
    </submittedName>
</protein>